<evidence type="ECO:0000313" key="3">
    <source>
        <dbReference type="Proteomes" id="UP000013520"/>
    </source>
</evidence>
<keyword evidence="1" id="KW-0472">Membrane</keyword>
<dbReference type="HOGENOM" id="CLU_3364596_0_0_9"/>
<evidence type="ECO:0000313" key="2">
    <source>
        <dbReference type="EMBL" id="AGL00254.1"/>
    </source>
</evidence>
<keyword evidence="3" id="KW-1185">Reference proteome</keyword>
<dbReference type="KEGG" id="dgi:Desgi_0699"/>
<gene>
    <name evidence="2" type="ORF">Desgi_0699</name>
</gene>
<dbReference type="AlphaFoldDB" id="R4KCF5"/>
<accession>R4KCF5</accession>
<evidence type="ECO:0000256" key="1">
    <source>
        <dbReference type="SAM" id="Phobius"/>
    </source>
</evidence>
<dbReference type="Proteomes" id="UP000013520">
    <property type="component" value="Chromosome"/>
</dbReference>
<feature type="transmembrane region" description="Helical" evidence="1">
    <location>
        <begin position="12"/>
        <end position="31"/>
    </location>
</feature>
<reference evidence="2 3" key="1">
    <citation type="submission" date="2012-01" db="EMBL/GenBank/DDBJ databases">
        <title>Complete sequence of Desulfotomaculum gibsoniae DSM 7213.</title>
        <authorList>
            <consortium name="US DOE Joint Genome Institute"/>
            <person name="Lucas S."/>
            <person name="Han J."/>
            <person name="Lapidus A."/>
            <person name="Cheng J.-F."/>
            <person name="Goodwin L."/>
            <person name="Pitluck S."/>
            <person name="Peters L."/>
            <person name="Ovchinnikova G."/>
            <person name="Teshima H."/>
            <person name="Detter J.C."/>
            <person name="Han C."/>
            <person name="Tapia R."/>
            <person name="Land M."/>
            <person name="Hauser L."/>
            <person name="Kyrpides N."/>
            <person name="Ivanova N."/>
            <person name="Pagani I."/>
            <person name="Parshina S."/>
            <person name="Plugge C."/>
            <person name="Muyzer G."/>
            <person name="Kuever J."/>
            <person name="Ivanova A."/>
            <person name="Nazina T."/>
            <person name="Klenk H.-P."/>
            <person name="Brambilla E."/>
            <person name="Spring S."/>
            <person name="Stams A.F."/>
            <person name="Woyke T."/>
        </authorList>
    </citation>
    <scope>NUCLEOTIDE SEQUENCE [LARGE SCALE GENOMIC DNA]</scope>
    <source>
        <strain evidence="2 3">DSM 7213</strain>
    </source>
</reference>
<proteinExistence type="predicted"/>
<keyword evidence="1" id="KW-1133">Transmembrane helix</keyword>
<dbReference type="EMBL" id="CP003273">
    <property type="protein sequence ID" value="AGL00254.1"/>
    <property type="molecule type" value="Genomic_DNA"/>
</dbReference>
<name>R4KCF5_9FIRM</name>
<keyword evidence="1" id="KW-0812">Transmembrane</keyword>
<sequence length="35" mass="4005">MNSFIRITNHIFTATIVFFVLVIIALIVDILKISK</sequence>
<organism evidence="2 3">
    <name type="scientific">Desulfoscipio gibsoniae DSM 7213</name>
    <dbReference type="NCBI Taxonomy" id="767817"/>
    <lineage>
        <taxon>Bacteria</taxon>
        <taxon>Bacillati</taxon>
        <taxon>Bacillota</taxon>
        <taxon>Clostridia</taxon>
        <taxon>Eubacteriales</taxon>
        <taxon>Desulfallaceae</taxon>
        <taxon>Desulfoscipio</taxon>
    </lineage>
</organism>
<protein>
    <submittedName>
        <fullName evidence="2">Uncharacterized protein</fullName>
    </submittedName>
</protein>